<dbReference type="SMART" id="SM00246">
    <property type="entry name" value="WH2"/>
    <property type="match status" value="1"/>
</dbReference>
<dbReference type="GO" id="GO:0005856">
    <property type="term" value="C:cytoskeleton"/>
    <property type="evidence" value="ECO:0007669"/>
    <property type="project" value="UniProtKB-SubCell"/>
</dbReference>
<feature type="compositionally biased region" description="Acidic residues" evidence="3">
    <location>
        <begin position="596"/>
        <end position="616"/>
    </location>
</feature>
<comment type="subunit">
    <text evidence="2">Binds actin and the Arp2/3 complex.</text>
</comment>
<gene>
    <name evidence="5" type="ORF">Ocin01_02947</name>
</gene>
<keyword evidence="2" id="KW-0206">Cytoskeleton</keyword>
<protein>
    <recommendedName>
        <fullName evidence="2">Wiskott-Aldrich syndrome protein family member</fullName>
        <shortName evidence="2">WASP family protein member</shortName>
    </recommendedName>
</protein>
<dbReference type="PROSITE" id="PS51082">
    <property type="entry name" value="WH2"/>
    <property type="match status" value="1"/>
</dbReference>
<organism evidence="5 6">
    <name type="scientific">Orchesella cincta</name>
    <name type="common">Springtail</name>
    <name type="synonym">Podura cincta</name>
    <dbReference type="NCBI Taxonomy" id="48709"/>
    <lineage>
        <taxon>Eukaryota</taxon>
        <taxon>Metazoa</taxon>
        <taxon>Ecdysozoa</taxon>
        <taxon>Arthropoda</taxon>
        <taxon>Hexapoda</taxon>
        <taxon>Collembola</taxon>
        <taxon>Entomobryomorpha</taxon>
        <taxon>Entomobryoidea</taxon>
        <taxon>Orchesellidae</taxon>
        <taxon>Orchesellinae</taxon>
        <taxon>Orchesella</taxon>
    </lineage>
</organism>
<evidence type="ECO:0000259" key="4">
    <source>
        <dbReference type="PROSITE" id="PS51082"/>
    </source>
</evidence>
<keyword evidence="2" id="KW-0009">Actin-binding</keyword>
<feature type="region of interest" description="Disordered" evidence="3">
    <location>
        <begin position="173"/>
        <end position="203"/>
    </location>
</feature>
<dbReference type="AlphaFoldDB" id="A0A1D2NF53"/>
<dbReference type="GO" id="GO:0003779">
    <property type="term" value="F:actin binding"/>
    <property type="evidence" value="ECO:0007669"/>
    <property type="project" value="UniProtKB-UniRule"/>
</dbReference>
<dbReference type="Gene3D" id="1.20.5.340">
    <property type="match status" value="1"/>
</dbReference>
<evidence type="ECO:0000313" key="5">
    <source>
        <dbReference type="EMBL" id="ODN03735.1"/>
    </source>
</evidence>
<dbReference type="STRING" id="48709.A0A1D2NF53"/>
<dbReference type="Proteomes" id="UP000094527">
    <property type="component" value="Unassembled WGS sequence"/>
</dbReference>
<feature type="domain" description="WH2" evidence="4">
    <location>
        <begin position="547"/>
        <end position="564"/>
    </location>
</feature>
<sequence length="616" mass="67636">MPLPLRKIEPAHVSRNVLPERVRVPNDLEATANGTLANVILQLSSLSHHAEELFTDLIQVGSEIANRANNLQARIDRLAVKVVQLDGANEESASMQESLNTKPFQSSMSFDQQVVARPTLPPAMNKTYHHCDKPPPLDKLNVYRDDGKDGLKFYTDPSYFFDLWRQEMLKDTEKVVKKPHKPKNEGGNRGHKKRPRQPHNTRERQKHIVLEHGELIMHGPEFVRPGNVVPEVPDGVLLPPEANALMQQRQNAARPSSIDIDTKGYPGYNESPYGNGNIGDLQARGDFRLHMNHHHLNRTHSQSQYEHDVYYSPAHSQSLNQRYYSHGTPPPAYSDSSTVSLNAYSNSRNSMGILSNSSTPRGTPAGASTPNNLSNGYGFRPSQPPPAPPPAGYNGTPPSSHSGTPTRSMRGMNSRDTLPPPPPPPTELENQSQTNGHNQYSGSQGLPSYDRNSSMPPPPPPPVEDETDEPLPPPPPTPDQEQNHSLRAPMIPEDQLPPSPPPPPPEAPAPPPPPPIMSAPSPPVGNGSIVKAEKKEKKSVPAPAWDGRSELLKAIRDGINLRKVDKKEVSGKEDKTGSTYCDVASILARRVAVEMSDSDSESEEEYDSDGWDEASA</sequence>
<dbReference type="GO" id="GO:0034237">
    <property type="term" value="F:protein kinase A regulatory subunit binding"/>
    <property type="evidence" value="ECO:0007669"/>
    <property type="project" value="TreeGrafter"/>
</dbReference>
<dbReference type="GO" id="GO:0031209">
    <property type="term" value="C:SCAR complex"/>
    <property type="evidence" value="ECO:0007669"/>
    <property type="project" value="TreeGrafter"/>
</dbReference>
<dbReference type="OMA" id="PDMAYND"/>
<dbReference type="PANTHER" id="PTHR12902">
    <property type="entry name" value="WASP-1"/>
    <property type="match status" value="1"/>
</dbReference>
<reference evidence="5 6" key="1">
    <citation type="journal article" date="2016" name="Genome Biol. Evol.">
        <title>Gene Family Evolution Reflects Adaptation to Soil Environmental Stressors in the Genome of the Collembolan Orchesella cincta.</title>
        <authorList>
            <person name="Faddeeva-Vakhrusheva A."/>
            <person name="Derks M.F."/>
            <person name="Anvar S.Y."/>
            <person name="Agamennone V."/>
            <person name="Suring W."/>
            <person name="Smit S."/>
            <person name="van Straalen N.M."/>
            <person name="Roelofs D."/>
        </authorList>
    </citation>
    <scope>NUCLEOTIDE SEQUENCE [LARGE SCALE GENOMIC DNA]</scope>
    <source>
        <tissue evidence="5">Mixed pool</tissue>
    </source>
</reference>
<evidence type="ECO:0000256" key="2">
    <source>
        <dbReference type="RuleBase" id="RU367034"/>
    </source>
</evidence>
<dbReference type="GO" id="GO:0071933">
    <property type="term" value="F:Arp2/3 complex binding"/>
    <property type="evidence" value="ECO:0007669"/>
    <property type="project" value="TreeGrafter"/>
</dbReference>
<feature type="compositionally biased region" description="Pro residues" evidence="3">
    <location>
        <begin position="382"/>
        <end position="391"/>
    </location>
</feature>
<dbReference type="Gene3D" id="6.10.280.150">
    <property type="match status" value="2"/>
</dbReference>
<dbReference type="GO" id="GO:2000601">
    <property type="term" value="P:positive regulation of Arp2/3 complex-mediated actin nucleation"/>
    <property type="evidence" value="ECO:0007669"/>
    <property type="project" value="TreeGrafter"/>
</dbReference>
<comment type="caution">
    <text evidence="5">The sequence shown here is derived from an EMBL/GenBank/DDBJ whole genome shotgun (WGS) entry which is preliminary data.</text>
</comment>
<evidence type="ECO:0000256" key="1">
    <source>
        <dbReference type="ARBA" id="ARBA00006993"/>
    </source>
</evidence>
<feature type="compositionally biased region" description="Basic and acidic residues" evidence="3">
    <location>
        <begin position="173"/>
        <end position="188"/>
    </location>
</feature>
<dbReference type="InterPro" id="IPR028288">
    <property type="entry name" value="SCAR/WAVE_fam"/>
</dbReference>
<proteinExistence type="inferred from homology"/>
<feature type="compositionally biased region" description="Polar residues" evidence="3">
    <location>
        <begin position="334"/>
        <end position="375"/>
    </location>
</feature>
<dbReference type="InterPro" id="IPR003124">
    <property type="entry name" value="WH2_dom"/>
</dbReference>
<keyword evidence="6" id="KW-1185">Reference proteome</keyword>
<feature type="region of interest" description="Disordered" evidence="3">
    <location>
        <begin position="594"/>
        <end position="616"/>
    </location>
</feature>
<name>A0A1D2NF53_ORCCI</name>
<dbReference type="OrthoDB" id="1060785at2759"/>
<feature type="compositionally biased region" description="Basic residues" evidence="3">
    <location>
        <begin position="189"/>
        <end position="199"/>
    </location>
</feature>
<feature type="compositionally biased region" description="Polar residues" evidence="3">
    <location>
        <begin position="428"/>
        <end position="454"/>
    </location>
</feature>
<feature type="region of interest" description="Disordered" evidence="3">
    <location>
        <begin position="320"/>
        <end position="548"/>
    </location>
</feature>
<comment type="subcellular location">
    <subcellularLocation>
        <location evidence="2">Cytoplasm</location>
        <location evidence="2">Cytoskeleton</location>
    </subcellularLocation>
</comment>
<evidence type="ECO:0000313" key="6">
    <source>
        <dbReference type="Proteomes" id="UP000094527"/>
    </source>
</evidence>
<dbReference type="EMBL" id="LJIJ01000065">
    <property type="protein sequence ID" value="ODN03735.1"/>
    <property type="molecule type" value="Genomic_DNA"/>
</dbReference>
<accession>A0A1D2NF53</accession>
<evidence type="ECO:0000256" key="3">
    <source>
        <dbReference type="SAM" id="MobiDB-lite"/>
    </source>
</evidence>
<comment type="similarity">
    <text evidence="1 2">Belongs to the SCAR/WAVE family.</text>
</comment>
<feature type="compositionally biased region" description="Pro residues" evidence="3">
    <location>
        <begin position="495"/>
        <end position="523"/>
    </location>
</feature>
<keyword evidence="2" id="KW-0963">Cytoplasm</keyword>
<dbReference type="PANTHER" id="PTHR12902:SF1">
    <property type="entry name" value="WISKOTT-ALDRICH SYNDROME PROTEIN FAMILY MEMBER"/>
    <property type="match status" value="1"/>
</dbReference>
<comment type="function">
    <text evidence="2">Downstream effector molecule involved in the transmission of signals from tyrosine kinase receptors and small GTPases to the actin cytoskeleton. Promotes formation of actin filaments. Part of the WAVE complex that regulates lamellipodia formation. The WAVE complex regulates actin filament reorganization via its interaction with the Arp2/3 complex.</text>
</comment>
<dbReference type="GO" id="GO:0030036">
    <property type="term" value="P:actin cytoskeleton organization"/>
    <property type="evidence" value="ECO:0007669"/>
    <property type="project" value="UniProtKB-UniRule"/>
</dbReference>